<accession>A0ABW2UBL6</accession>
<organism evidence="1 2">
    <name type="scientific">Hymenobacter humi</name>
    <dbReference type="NCBI Taxonomy" id="1411620"/>
    <lineage>
        <taxon>Bacteria</taxon>
        <taxon>Pseudomonadati</taxon>
        <taxon>Bacteroidota</taxon>
        <taxon>Cytophagia</taxon>
        <taxon>Cytophagales</taxon>
        <taxon>Hymenobacteraceae</taxon>
        <taxon>Hymenobacter</taxon>
    </lineage>
</organism>
<gene>
    <name evidence="1" type="ORF">ACFQT0_21730</name>
</gene>
<sequence>MLSDTSNVACKDNCVFFKLPNIFTPNGDNQNAVFRPKNYSPIRRIHFQAFNRWG</sequence>
<dbReference type="EMBL" id="JBHTEK010000001">
    <property type="protein sequence ID" value="MFC7669693.1"/>
    <property type="molecule type" value="Genomic_DNA"/>
</dbReference>
<evidence type="ECO:0000313" key="1">
    <source>
        <dbReference type="EMBL" id="MFC7669693.1"/>
    </source>
</evidence>
<proteinExistence type="predicted"/>
<protein>
    <submittedName>
        <fullName evidence="1">Gliding motility-associated C-terminal domain-containing protein</fullName>
    </submittedName>
</protein>
<dbReference type="RefSeq" id="WP_380205180.1">
    <property type="nucleotide sequence ID" value="NZ_JBHTEK010000001.1"/>
</dbReference>
<comment type="caution">
    <text evidence="1">The sequence shown here is derived from an EMBL/GenBank/DDBJ whole genome shotgun (WGS) entry which is preliminary data.</text>
</comment>
<dbReference type="Pfam" id="PF13585">
    <property type="entry name" value="CHU_C"/>
    <property type="match status" value="1"/>
</dbReference>
<keyword evidence="2" id="KW-1185">Reference proteome</keyword>
<dbReference type="Proteomes" id="UP001596513">
    <property type="component" value="Unassembled WGS sequence"/>
</dbReference>
<name>A0ABW2UBL6_9BACT</name>
<evidence type="ECO:0000313" key="2">
    <source>
        <dbReference type="Proteomes" id="UP001596513"/>
    </source>
</evidence>
<reference evidence="2" key="1">
    <citation type="journal article" date="2019" name="Int. J. Syst. Evol. Microbiol.">
        <title>The Global Catalogue of Microorganisms (GCM) 10K type strain sequencing project: providing services to taxonomists for standard genome sequencing and annotation.</title>
        <authorList>
            <consortium name="The Broad Institute Genomics Platform"/>
            <consortium name="The Broad Institute Genome Sequencing Center for Infectious Disease"/>
            <person name="Wu L."/>
            <person name="Ma J."/>
        </authorList>
    </citation>
    <scope>NUCLEOTIDE SEQUENCE [LARGE SCALE GENOMIC DNA]</scope>
    <source>
        <strain evidence="2">JCM 19635</strain>
    </source>
</reference>